<feature type="transmembrane region" description="Helical" evidence="6">
    <location>
        <begin position="158"/>
        <end position="178"/>
    </location>
</feature>
<feature type="transmembrane region" description="Helical" evidence="6">
    <location>
        <begin position="231"/>
        <end position="250"/>
    </location>
</feature>
<evidence type="ECO:0000256" key="4">
    <source>
        <dbReference type="ARBA" id="ARBA00022989"/>
    </source>
</evidence>
<evidence type="ECO:0000256" key="3">
    <source>
        <dbReference type="ARBA" id="ARBA00022692"/>
    </source>
</evidence>
<dbReference type="EMBL" id="UINC01056892">
    <property type="protein sequence ID" value="SVB77458.1"/>
    <property type="molecule type" value="Genomic_DNA"/>
</dbReference>
<dbReference type="PANTHER" id="PTHR30213">
    <property type="entry name" value="INNER MEMBRANE PROTEIN YHJD"/>
    <property type="match status" value="1"/>
</dbReference>
<dbReference type="NCBIfam" id="TIGR00765">
    <property type="entry name" value="yihY_not_rbn"/>
    <property type="match status" value="1"/>
</dbReference>
<keyword evidence="5 6" id="KW-0472">Membrane</keyword>
<feature type="transmembrane region" description="Helical" evidence="6">
    <location>
        <begin position="262"/>
        <end position="288"/>
    </location>
</feature>
<proteinExistence type="predicted"/>
<name>A0A382GQT3_9ZZZZ</name>
<accession>A0A382GQT3</accession>
<evidence type="ECO:0000256" key="2">
    <source>
        <dbReference type="ARBA" id="ARBA00022475"/>
    </source>
</evidence>
<reference evidence="7" key="1">
    <citation type="submission" date="2018-05" db="EMBL/GenBank/DDBJ databases">
        <authorList>
            <person name="Lanie J.A."/>
            <person name="Ng W.-L."/>
            <person name="Kazmierczak K.M."/>
            <person name="Andrzejewski T.M."/>
            <person name="Davidsen T.M."/>
            <person name="Wayne K.J."/>
            <person name="Tettelin H."/>
            <person name="Glass J.I."/>
            <person name="Rusch D."/>
            <person name="Podicherti R."/>
            <person name="Tsui H.-C.T."/>
            <person name="Winkler M.E."/>
        </authorList>
    </citation>
    <scope>NUCLEOTIDE SEQUENCE</scope>
</reference>
<feature type="transmembrane region" description="Helical" evidence="6">
    <location>
        <begin position="57"/>
        <end position="77"/>
    </location>
</feature>
<comment type="subcellular location">
    <subcellularLocation>
        <location evidence="1">Cell membrane</location>
        <topology evidence="1">Multi-pass membrane protein</topology>
    </subcellularLocation>
</comment>
<dbReference type="PANTHER" id="PTHR30213:SF0">
    <property type="entry name" value="UPF0761 MEMBRANE PROTEIN YIHY"/>
    <property type="match status" value="1"/>
</dbReference>
<dbReference type="GO" id="GO:0005886">
    <property type="term" value="C:plasma membrane"/>
    <property type="evidence" value="ECO:0007669"/>
    <property type="project" value="UniProtKB-SubCell"/>
</dbReference>
<keyword evidence="4 6" id="KW-1133">Transmembrane helix</keyword>
<protein>
    <submittedName>
        <fullName evidence="7">Uncharacterized protein</fullName>
    </submittedName>
</protein>
<dbReference type="PIRSF" id="PIRSF035875">
    <property type="entry name" value="RNase_BN"/>
    <property type="match status" value="1"/>
</dbReference>
<evidence type="ECO:0000313" key="7">
    <source>
        <dbReference type="EMBL" id="SVB77458.1"/>
    </source>
</evidence>
<dbReference type="Pfam" id="PF03631">
    <property type="entry name" value="Virul_fac_BrkB"/>
    <property type="match status" value="1"/>
</dbReference>
<evidence type="ECO:0000256" key="6">
    <source>
        <dbReference type="SAM" id="Phobius"/>
    </source>
</evidence>
<organism evidence="7">
    <name type="scientific">marine metagenome</name>
    <dbReference type="NCBI Taxonomy" id="408172"/>
    <lineage>
        <taxon>unclassified sequences</taxon>
        <taxon>metagenomes</taxon>
        <taxon>ecological metagenomes</taxon>
    </lineage>
</organism>
<dbReference type="InterPro" id="IPR017039">
    <property type="entry name" value="Virul_fac_BrkB"/>
</dbReference>
<sequence length="300" mass="33072">MLVATGRAEASDSAVGTGVIDALKKRAIFWQGVGRDTVSATYRHDCTDAAAAMAFDFVFAVFPGILILTALLGLMHISPEDFNRVLEDLGIIIPAPFLTVVEDNIKFLSSSSQSLFFIGILGVVWPASASMSTTMTALNRAYGADEQRSFWQRRILSIFLVFGVGLSLVFLFNLIVFGEQIEEWLRLRWNFPLHFPAVVAQLRRTAGLVGAVLVAACIYRTIPSVRQGWGDVLPGSLLFFSLWTFIASGFKYYVKGFSYYNLVYGVLGAVIIILLSAYLVAFTLLLGGELNAVLFRRRRA</sequence>
<feature type="transmembrane region" description="Helical" evidence="6">
    <location>
        <begin position="198"/>
        <end position="219"/>
    </location>
</feature>
<keyword evidence="3 6" id="KW-0812">Transmembrane</keyword>
<evidence type="ECO:0000256" key="5">
    <source>
        <dbReference type="ARBA" id="ARBA00023136"/>
    </source>
</evidence>
<evidence type="ECO:0000256" key="1">
    <source>
        <dbReference type="ARBA" id="ARBA00004651"/>
    </source>
</evidence>
<dbReference type="AlphaFoldDB" id="A0A382GQT3"/>
<feature type="transmembrane region" description="Helical" evidence="6">
    <location>
        <begin position="115"/>
        <end position="138"/>
    </location>
</feature>
<keyword evidence="2" id="KW-1003">Cell membrane</keyword>
<gene>
    <name evidence="7" type="ORF">METZ01_LOCUS230312</name>
</gene>